<sequence length="666" mass="74834">MTDFSVTSVSSQHDQLSMGLLLSRHNPKMRGLILLIWAASGFLSVILGVAAVEYNWSALPIDLGPHTFHVTLYPPLILAMFWLLWFGFWWAAIPTWLSTFLLASYYGMPYEWALLFACSDPLGLALIAMIYRAQPHTADFRRPSNIVLFILISFAAAVLSSIGAFIWSHATQADITSLYEVWEGWWMGFLLQNILVVLPVLLLSLTFIRRWQRSTGFWVARQSSTDGLRMTLVVAAILVSTAMLFTWLSTNLTKTAISTAAYSRDPQLWQPVADMVQDSVDALMTVLLILMSAMSLFGIFLFRYWSKRLTQSNQMLSRSNRLLSAEIRERENVQAELQERYQMLNLMAELDSRLHSASSAQEIIDALTEYLPRQLPQLEGVLCRFTQDQRLEILTHWGRHALIGAHYAAQLELPDESEHWEQVSLYDPEGTRNIHRVLPLKSGRKLIGVVLLGAEPPGNTAISFVLQMLSEHLSLALTNLQLREQLMQEATHDPLTGLYNRRHLHNWLGSELARCNRHGRPMCLMLIDIDHFKRLNDSLGHEAGDEALKGIATFITERIRESDIACRFGGEEIVVALPEASLFHAQDRALDLLQGIRQLTLCTSSGDPLPPLTVSIGLAAYPQHADSVDALIRAADKAMYQAKSAGRNRLMIADSSPKLVFSSPGT</sequence>
<feature type="transmembrane region" description="Helical" evidence="3">
    <location>
        <begin position="282"/>
        <end position="305"/>
    </location>
</feature>
<gene>
    <name evidence="5" type="ORF">SAMN04487964_12216</name>
</gene>
<proteinExistence type="predicted"/>
<protein>
    <recommendedName>
        <fullName evidence="1">diguanylate cyclase</fullName>
        <ecNumber evidence="1">2.7.7.65</ecNumber>
    </recommendedName>
</protein>
<dbReference type="SUPFAM" id="SSF55781">
    <property type="entry name" value="GAF domain-like"/>
    <property type="match status" value="1"/>
</dbReference>
<organism evidence="5 6">
    <name type="scientific">Marinobacterium sediminicola</name>
    <dbReference type="NCBI Taxonomy" id="518898"/>
    <lineage>
        <taxon>Bacteria</taxon>
        <taxon>Pseudomonadati</taxon>
        <taxon>Pseudomonadota</taxon>
        <taxon>Gammaproteobacteria</taxon>
        <taxon>Oceanospirillales</taxon>
        <taxon>Oceanospirillaceae</taxon>
        <taxon>Marinobacterium</taxon>
    </lineage>
</organism>
<dbReference type="InterPro" id="IPR000160">
    <property type="entry name" value="GGDEF_dom"/>
</dbReference>
<keyword evidence="3" id="KW-0472">Membrane</keyword>
<keyword evidence="3" id="KW-1133">Transmembrane helix</keyword>
<dbReference type="InterPro" id="IPR043128">
    <property type="entry name" value="Rev_trsase/Diguanyl_cyclase"/>
</dbReference>
<dbReference type="PANTHER" id="PTHR45138">
    <property type="entry name" value="REGULATORY COMPONENTS OF SENSORY TRANSDUCTION SYSTEM"/>
    <property type="match status" value="1"/>
</dbReference>
<feature type="transmembrane region" description="Helical" evidence="3">
    <location>
        <begin position="72"/>
        <end position="92"/>
    </location>
</feature>
<keyword evidence="6" id="KW-1185">Reference proteome</keyword>
<comment type="caution">
    <text evidence="5">The sequence shown here is derived from an EMBL/GenBank/DDBJ whole genome shotgun (WGS) entry which is preliminary data.</text>
</comment>
<dbReference type="SMART" id="SM00267">
    <property type="entry name" value="GGDEF"/>
    <property type="match status" value="1"/>
</dbReference>
<feature type="transmembrane region" description="Helical" evidence="3">
    <location>
        <begin position="145"/>
        <end position="166"/>
    </location>
</feature>
<evidence type="ECO:0000256" key="1">
    <source>
        <dbReference type="ARBA" id="ARBA00012528"/>
    </source>
</evidence>
<evidence type="ECO:0000256" key="2">
    <source>
        <dbReference type="ARBA" id="ARBA00034247"/>
    </source>
</evidence>
<dbReference type="InterPro" id="IPR050469">
    <property type="entry name" value="Diguanylate_Cyclase"/>
</dbReference>
<dbReference type="InterPro" id="IPR029787">
    <property type="entry name" value="Nucleotide_cyclase"/>
</dbReference>
<evidence type="ECO:0000259" key="4">
    <source>
        <dbReference type="PROSITE" id="PS50887"/>
    </source>
</evidence>
<dbReference type="Proteomes" id="UP001159257">
    <property type="component" value="Unassembled WGS sequence"/>
</dbReference>
<evidence type="ECO:0000256" key="3">
    <source>
        <dbReference type="SAM" id="Phobius"/>
    </source>
</evidence>
<feature type="transmembrane region" description="Helical" evidence="3">
    <location>
        <begin position="112"/>
        <end position="133"/>
    </location>
</feature>
<dbReference type="Pfam" id="PF00990">
    <property type="entry name" value="GGDEF"/>
    <property type="match status" value="1"/>
</dbReference>
<dbReference type="PANTHER" id="PTHR45138:SF9">
    <property type="entry name" value="DIGUANYLATE CYCLASE DGCM-RELATED"/>
    <property type="match status" value="1"/>
</dbReference>
<dbReference type="Gene3D" id="3.30.70.270">
    <property type="match status" value="1"/>
</dbReference>
<feature type="transmembrane region" description="Helical" evidence="3">
    <location>
        <begin position="31"/>
        <end position="52"/>
    </location>
</feature>
<feature type="transmembrane region" description="Helical" evidence="3">
    <location>
        <begin position="186"/>
        <end position="208"/>
    </location>
</feature>
<dbReference type="EC" id="2.7.7.65" evidence="1"/>
<feature type="domain" description="GGDEF" evidence="4">
    <location>
        <begin position="520"/>
        <end position="655"/>
    </location>
</feature>
<comment type="catalytic activity">
    <reaction evidence="2">
        <text>2 GTP = 3',3'-c-di-GMP + 2 diphosphate</text>
        <dbReference type="Rhea" id="RHEA:24898"/>
        <dbReference type="ChEBI" id="CHEBI:33019"/>
        <dbReference type="ChEBI" id="CHEBI:37565"/>
        <dbReference type="ChEBI" id="CHEBI:58805"/>
        <dbReference type="EC" id="2.7.7.65"/>
    </reaction>
</comment>
<dbReference type="PROSITE" id="PS50887">
    <property type="entry name" value="GGDEF"/>
    <property type="match status" value="1"/>
</dbReference>
<accession>A0ABY1S433</accession>
<reference evidence="5 6" key="1">
    <citation type="submission" date="2017-05" db="EMBL/GenBank/DDBJ databases">
        <authorList>
            <person name="Varghese N."/>
            <person name="Submissions S."/>
        </authorList>
    </citation>
    <scope>NUCLEOTIDE SEQUENCE [LARGE SCALE GENOMIC DNA]</scope>
    <source>
        <strain evidence="5 6">CGMCC 1.7287</strain>
    </source>
</reference>
<dbReference type="NCBIfam" id="TIGR00254">
    <property type="entry name" value="GGDEF"/>
    <property type="match status" value="1"/>
</dbReference>
<dbReference type="RefSeq" id="WP_239041698.1">
    <property type="nucleotide sequence ID" value="NZ_BAAAEY010000019.1"/>
</dbReference>
<feature type="transmembrane region" description="Helical" evidence="3">
    <location>
        <begin position="228"/>
        <end position="248"/>
    </location>
</feature>
<dbReference type="CDD" id="cd01949">
    <property type="entry name" value="GGDEF"/>
    <property type="match status" value="1"/>
</dbReference>
<evidence type="ECO:0000313" key="6">
    <source>
        <dbReference type="Proteomes" id="UP001159257"/>
    </source>
</evidence>
<keyword evidence="3" id="KW-0812">Transmembrane</keyword>
<dbReference type="SUPFAM" id="SSF55073">
    <property type="entry name" value="Nucleotide cyclase"/>
    <property type="match status" value="1"/>
</dbReference>
<dbReference type="EMBL" id="FXWV01000022">
    <property type="protein sequence ID" value="SMR78396.1"/>
    <property type="molecule type" value="Genomic_DNA"/>
</dbReference>
<name>A0ABY1S433_9GAMM</name>
<evidence type="ECO:0000313" key="5">
    <source>
        <dbReference type="EMBL" id="SMR78396.1"/>
    </source>
</evidence>